<protein>
    <submittedName>
        <fullName evidence="2">Uncharacterized protein</fullName>
    </submittedName>
</protein>
<feature type="compositionally biased region" description="Basic and acidic residues" evidence="1">
    <location>
        <begin position="69"/>
        <end position="85"/>
    </location>
</feature>
<feature type="compositionally biased region" description="Acidic residues" evidence="1">
    <location>
        <begin position="54"/>
        <end position="64"/>
    </location>
</feature>
<reference evidence="2 3" key="1">
    <citation type="journal article" date="2018" name="Front. Plant Sci.">
        <title>Red Clover (Trifolium pratense) and Zigzag Clover (T. medium) - A Picture of Genomic Similarities and Differences.</title>
        <authorList>
            <person name="Dluhosova J."/>
            <person name="Istvanek J."/>
            <person name="Nedelnik J."/>
            <person name="Repkova J."/>
        </authorList>
    </citation>
    <scope>NUCLEOTIDE SEQUENCE [LARGE SCALE GENOMIC DNA]</scope>
    <source>
        <strain evidence="3">cv. 10/8</strain>
        <tissue evidence="2">Leaf</tissue>
    </source>
</reference>
<sequence length="85" mass="9779">MAKKMAESLSPFSFFDYIIILRFSLSLKPETNGTANKENMNVDDVPRNVAENPIDVDFDEDSQVEEAGNAEKPRRSRAWDHFEKQ</sequence>
<accession>A0A392N9E1</accession>
<evidence type="ECO:0000313" key="3">
    <source>
        <dbReference type="Proteomes" id="UP000265520"/>
    </source>
</evidence>
<feature type="non-terminal residue" evidence="2">
    <location>
        <position position="85"/>
    </location>
</feature>
<dbReference type="Proteomes" id="UP000265520">
    <property type="component" value="Unassembled WGS sequence"/>
</dbReference>
<keyword evidence="3" id="KW-1185">Reference proteome</keyword>
<feature type="region of interest" description="Disordered" evidence="1">
    <location>
        <begin position="30"/>
        <end position="85"/>
    </location>
</feature>
<dbReference type="AlphaFoldDB" id="A0A392N9E1"/>
<comment type="caution">
    <text evidence="2">The sequence shown here is derived from an EMBL/GenBank/DDBJ whole genome shotgun (WGS) entry which is preliminary data.</text>
</comment>
<name>A0A392N9E1_9FABA</name>
<proteinExistence type="predicted"/>
<evidence type="ECO:0000256" key="1">
    <source>
        <dbReference type="SAM" id="MobiDB-lite"/>
    </source>
</evidence>
<evidence type="ECO:0000313" key="2">
    <source>
        <dbReference type="EMBL" id="MCH96446.1"/>
    </source>
</evidence>
<feature type="compositionally biased region" description="Polar residues" evidence="1">
    <location>
        <begin position="30"/>
        <end position="39"/>
    </location>
</feature>
<dbReference type="EMBL" id="LXQA010032335">
    <property type="protein sequence ID" value="MCH96446.1"/>
    <property type="molecule type" value="Genomic_DNA"/>
</dbReference>
<organism evidence="2 3">
    <name type="scientific">Trifolium medium</name>
    <dbReference type="NCBI Taxonomy" id="97028"/>
    <lineage>
        <taxon>Eukaryota</taxon>
        <taxon>Viridiplantae</taxon>
        <taxon>Streptophyta</taxon>
        <taxon>Embryophyta</taxon>
        <taxon>Tracheophyta</taxon>
        <taxon>Spermatophyta</taxon>
        <taxon>Magnoliopsida</taxon>
        <taxon>eudicotyledons</taxon>
        <taxon>Gunneridae</taxon>
        <taxon>Pentapetalae</taxon>
        <taxon>rosids</taxon>
        <taxon>fabids</taxon>
        <taxon>Fabales</taxon>
        <taxon>Fabaceae</taxon>
        <taxon>Papilionoideae</taxon>
        <taxon>50 kb inversion clade</taxon>
        <taxon>NPAAA clade</taxon>
        <taxon>Hologalegina</taxon>
        <taxon>IRL clade</taxon>
        <taxon>Trifolieae</taxon>
        <taxon>Trifolium</taxon>
    </lineage>
</organism>